<name>A0A9W9F1U4_9EURO</name>
<comment type="caution">
    <text evidence="1">The sequence shown here is derived from an EMBL/GenBank/DDBJ whole genome shotgun (WGS) entry which is preliminary data.</text>
</comment>
<dbReference type="GeneID" id="81396567"/>
<dbReference type="EMBL" id="JAPMSZ010000009">
    <property type="protein sequence ID" value="KAJ5092001.1"/>
    <property type="molecule type" value="Genomic_DNA"/>
</dbReference>
<accession>A0A9W9F1U4</accession>
<gene>
    <name evidence="1" type="ORF">NUU61_006871</name>
</gene>
<reference evidence="1" key="1">
    <citation type="submission" date="2022-11" db="EMBL/GenBank/DDBJ databases">
        <authorList>
            <person name="Petersen C."/>
        </authorList>
    </citation>
    <scope>NUCLEOTIDE SEQUENCE</scope>
    <source>
        <strain evidence="1">IBT 34128</strain>
    </source>
</reference>
<reference evidence="1" key="2">
    <citation type="journal article" date="2023" name="IMA Fungus">
        <title>Comparative genomic study of the Penicillium genus elucidates a diverse pangenome and 15 lateral gene transfer events.</title>
        <authorList>
            <person name="Petersen C."/>
            <person name="Sorensen T."/>
            <person name="Nielsen M.R."/>
            <person name="Sondergaard T.E."/>
            <person name="Sorensen J.L."/>
            <person name="Fitzpatrick D.A."/>
            <person name="Frisvad J.C."/>
            <person name="Nielsen K.L."/>
        </authorList>
    </citation>
    <scope>NUCLEOTIDE SEQUENCE</scope>
    <source>
        <strain evidence="1">IBT 34128</strain>
    </source>
</reference>
<dbReference type="RefSeq" id="XP_056510198.1">
    <property type="nucleotide sequence ID" value="XM_056657398.1"/>
</dbReference>
<proteinExistence type="predicted"/>
<keyword evidence="2" id="KW-1185">Reference proteome</keyword>
<sequence length="66" mass="7517">MGYFGFVDSSESILRVVPEFVDLPAKRVKERLKRKFKENKEVLTVQIKEDSTKASISPDAYTPPTV</sequence>
<evidence type="ECO:0000313" key="1">
    <source>
        <dbReference type="EMBL" id="KAJ5092001.1"/>
    </source>
</evidence>
<protein>
    <submittedName>
        <fullName evidence="1">Uncharacterized protein</fullName>
    </submittedName>
</protein>
<organism evidence="1 2">
    <name type="scientific">Penicillium alfredii</name>
    <dbReference type="NCBI Taxonomy" id="1506179"/>
    <lineage>
        <taxon>Eukaryota</taxon>
        <taxon>Fungi</taxon>
        <taxon>Dikarya</taxon>
        <taxon>Ascomycota</taxon>
        <taxon>Pezizomycotina</taxon>
        <taxon>Eurotiomycetes</taxon>
        <taxon>Eurotiomycetidae</taxon>
        <taxon>Eurotiales</taxon>
        <taxon>Aspergillaceae</taxon>
        <taxon>Penicillium</taxon>
    </lineage>
</organism>
<dbReference type="AlphaFoldDB" id="A0A9W9F1U4"/>
<evidence type="ECO:0000313" key="2">
    <source>
        <dbReference type="Proteomes" id="UP001141434"/>
    </source>
</evidence>
<dbReference type="Proteomes" id="UP001141434">
    <property type="component" value="Unassembled WGS sequence"/>
</dbReference>